<protein>
    <submittedName>
        <fullName evidence="2">Uncharacterized protein</fullName>
    </submittedName>
</protein>
<dbReference type="Proteomes" id="UP001385951">
    <property type="component" value="Unassembled WGS sequence"/>
</dbReference>
<evidence type="ECO:0000313" key="2">
    <source>
        <dbReference type="EMBL" id="KAK7688303.1"/>
    </source>
</evidence>
<sequence length="108" mass="11425">MSPFTRLFAIISVVVTTGAVAVNNTKNSGTVKFLEVTADDLPSPAVNLAPQDFTVGEVWTKIQFDGDAAFLPVYGIPSSCCNILTGSDFDNMISSIGVISGISRTFFV</sequence>
<proteinExistence type="predicted"/>
<name>A0AAW0G4Q3_9APHY</name>
<feature type="chain" id="PRO_5043597794" evidence="1">
    <location>
        <begin position="22"/>
        <end position="108"/>
    </location>
</feature>
<comment type="caution">
    <text evidence="2">The sequence shown here is derived from an EMBL/GenBank/DDBJ whole genome shotgun (WGS) entry which is preliminary data.</text>
</comment>
<organism evidence="2 3">
    <name type="scientific">Cerrena zonata</name>
    <dbReference type="NCBI Taxonomy" id="2478898"/>
    <lineage>
        <taxon>Eukaryota</taxon>
        <taxon>Fungi</taxon>
        <taxon>Dikarya</taxon>
        <taxon>Basidiomycota</taxon>
        <taxon>Agaricomycotina</taxon>
        <taxon>Agaricomycetes</taxon>
        <taxon>Polyporales</taxon>
        <taxon>Cerrenaceae</taxon>
        <taxon>Cerrena</taxon>
    </lineage>
</organism>
<keyword evidence="1" id="KW-0732">Signal</keyword>
<keyword evidence="3" id="KW-1185">Reference proteome</keyword>
<evidence type="ECO:0000256" key="1">
    <source>
        <dbReference type="SAM" id="SignalP"/>
    </source>
</evidence>
<accession>A0AAW0G4Q3</accession>
<dbReference type="EMBL" id="JASBNA010000011">
    <property type="protein sequence ID" value="KAK7688303.1"/>
    <property type="molecule type" value="Genomic_DNA"/>
</dbReference>
<feature type="signal peptide" evidence="1">
    <location>
        <begin position="1"/>
        <end position="21"/>
    </location>
</feature>
<dbReference type="AlphaFoldDB" id="A0AAW0G4Q3"/>
<evidence type="ECO:0000313" key="3">
    <source>
        <dbReference type="Proteomes" id="UP001385951"/>
    </source>
</evidence>
<reference evidence="2 3" key="1">
    <citation type="submission" date="2022-09" db="EMBL/GenBank/DDBJ databases">
        <authorList>
            <person name="Palmer J.M."/>
        </authorList>
    </citation>
    <scope>NUCLEOTIDE SEQUENCE [LARGE SCALE GENOMIC DNA]</scope>
    <source>
        <strain evidence="2 3">DSM 7382</strain>
    </source>
</reference>
<gene>
    <name evidence="2" type="ORF">QCA50_008674</name>
</gene>